<dbReference type="Pfam" id="PF13558">
    <property type="entry name" value="SbcC_Walker_B"/>
    <property type="match status" value="1"/>
</dbReference>
<dbReference type="SUPFAM" id="SSF52540">
    <property type="entry name" value="P-loop containing nucleoside triphosphate hydrolases"/>
    <property type="match status" value="1"/>
</dbReference>
<dbReference type="InterPro" id="IPR027417">
    <property type="entry name" value="P-loop_NTPase"/>
</dbReference>
<dbReference type="Pfam" id="PF13476">
    <property type="entry name" value="AAA_23"/>
    <property type="match status" value="1"/>
</dbReference>
<comment type="similarity">
    <text evidence="1">Belongs to the SMC family. SbcC subfamily.</text>
</comment>
<dbReference type="GO" id="GO:0006302">
    <property type="term" value="P:double-strand break repair"/>
    <property type="evidence" value="ECO:0007669"/>
    <property type="project" value="InterPro"/>
</dbReference>
<feature type="coiled-coil region" evidence="4">
    <location>
        <begin position="626"/>
        <end position="673"/>
    </location>
</feature>
<evidence type="ECO:0000256" key="3">
    <source>
        <dbReference type="ARBA" id="ARBA00013368"/>
    </source>
</evidence>
<dbReference type="SUPFAM" id="SSF75712">
    <property type="entry name" value="Rad50 coiled-coil Zn hook"/>
    <property type="match status" value="1"/>
</dbReference>
<proteinExistence type="inferred from homology"/>
<feature type="domain" description="Rad50/SbcC-type AAA" evidence="5">
    <location>
        <begin position="5"/>
        <end position="293"/>
    </location>
</feature>
<feature type="coiled-coil region" evidence="4">
    <location>
        <begin position="193"/>
        <end position="296"/>
    </location>
</feature>
<feature type="coiled-coil region" evidence="4">
    <location>
        <begin position="320"/>
        <end position="510"/>
    </location>
</feature>
<dbReference type="GO" id="GO:0016887">
    <property type="term" value="F:ATP hydrolysis activity"/>
    <property type="evidence" value="ECO:0007669"/>
    <property type="project" value="InterPro"/>
</dbReference>
<evidence type="ECO:0000259" key="5">
    <source>
        <dbReference type="Pfam" id="PF13476"/>
    </source>
</evidence>
<accession>A0A426UB12</accession>
<dbReference type="InterPro" id="IPR038729">
    <property type="entry name" value="Rad50/SbcC_AAA"/>
</dbReference>
<comment type="caution">
    <text evidence="6">The sequence shown here is derived from an EMBL/GenBank/DDBJ whole genome shotgun (WGS) entry which is preliminary data.</text>
</comment>
<reference evidence="6 7" key="1">
    <citation type="submission" date="2018-12" db="EMBL/GenBank/DDBJ databases">
        <title>Genome Sequence of Candidatus Viridilinea halotolerans isolated from saline sulfide-rich spring.</title>
        <authorList>
            <person name="Grouzdev D.S."/>
            <person name="Burganskaya E.I."/>
            <person name="Krutkina M.S."/>
            <person name="Sukhacheva M.V."/>
            <person name="Gorlenko V.M."/>
        </authorList>
    </citation>
    <scope>NUCLEOTIDE SEQUENCE [LARGE SCALE GENOMIC DNA]</scope>
    <source>
        <strain evidence="6">Chok-6</strain>
    </source>
</reference>
<dbReference type="Gene3D" id="3.40.50.300">
    <property type="entry name" value="P-loop containing nucleotide triphosphate hydrolases"/>
    <property type="match status" value="2"/>
</dbReference>
<dbReference type="Proteomes" id="UP000280307">
    <property type="component" value="Unassembled WGS sequence"/>
</dbReference>
<dbReference type="PANTHER" id="PTHR32114:SF2">
    <property type="entry name" value="ABC TRANSPORTER ABCH.3"/>
    <property type="match status" value="1"/>
</dbReference>
<protein>
    <recommendedName>
        <fullName evidence="3">Nuclease SbcCD subunit C</fullName>
    </recommendedName>
</protein>
<keyword evidence="4" id="KW-0175">Coiled coil</keyword>
<comment type="subunit">
    <text evidence="2">Heterodimer of SbcC and SbcD.</text>
</comment>
<organism evidence="6 7">
    <name type="scientific">Candidatus Viridilinea halotolerans</name>
    <dbReference type="NCBI Taxonomy" id="2491704"/>
    <lineage>
        <taxon>Bacteria</taxon>
        <taxon>Bacillati</taxon>
        <taxon>Chloroflexota</taxon>
        <taxon>Chloroflexia</taxon>
        <taxon>Chloroflexales</taxon>
        <taxon>Chloroflexineae</taxon>
        <taxon>Oscillochloridaceae</taxon>
        <taxon>Candidatus Viridilinea</taxon>
    </lineage>
</organism>
<dbReference type="AlphaFoldDB" id="A0A426UB12"/>
<gene>
    <name evidence="6" type="ORF">EI684_01365</name>
</gene>
<name>A0A426UB12_9CHLR</name>
<evidence type="ECO:0000313" key="6">
    <source>
        <dbReference type="EMBL" id="RRR77560.1"/>
    </source>
</evidence>
<evidence type="ECO:0000256" key="2">
    <source>
        <dbReference type="ARBA" id="ARBA00011322"/>
    </source>
</evidence>
<evidence type="ECO:0000256" key="4">
    <source>
        <dbReference type="SAM" id="Coils"/>
    </source>
</evidence>
<dbReference type="EMBL" id="RSAS01000056">
    <property type="protein sequence ID" value="RRR77560.1"/>
    <property type="molecule type" value="Genomic_DNA"/>
</dbReference>
<evidence type="ECO:0000256" key="1">
    <source>
        <dbReference type="ARBA" id="ARBA00006930"/>
    </source>
</evidence>
<dbReference type="PANTHER" id="PTHR32114">
    <property type="entry name" value="ABC TRANSPORTER ABCH.3"/>
    <property type="match status" value="1"/>
</dbReference>
<evidence type="ECO:0000313" key="7">
    <source>
        <dbReference type="Proteomes" id="UP000280307"/>
    </source>
</evidence>
<dbReference type="Gene3D" id="1.10.287.510">
    <property type="entry name" value="Helix hairpin bin"/>
    <property type="match status" value="1"/>
</dbReference>
<sequence>MIPTKLTLNNFMCYRADGDASTPPTLDFAGLHVVCLSGENGAGKSALLDAITWALWGEARMSDDDLVAQGQHEMSVELEFALGDLEYRVTRRRQRGRTSKRGTPTAGKSHLDLQVCGAQGWRPIAETGVRETQMAINALLRMSYATFINASFLLQGRADEFTSRTAAERKQVLADILDLGEYDALATRARERAKTLADQITGLRGAISQLENQAAELTTWQSLLAQAEATVAQQQDVCAQAETTLAATAQQLAGLNAKAEQRKTLLRELEALRKNQAQREQELADLRLRIAQAEKLLTQRTEIEAGLVALAQAHTTLERLDHLRDEHTALTQRQAELRQQFSEAKGELRKQLGALEQRQAQLEQQVARRAQLADELHKLATQLAALGPRALEHEACSAERHALEQRAEQLAERLRQHDRLQAQINQQQQALVAARDEQQRSLQNLERQLANVPHWREELAAAQAAEQQLATIEAELAALRSAEQAEVDGLSQQRAESTRLKASADKLKANQKILADAGGACPVCRSDLGETGVAHVQAHYAEELESLRTSVAATKQQISASEARLAQTRSSIGSLETQLAALRRHAAQVPPLTSQLAQAEVWQSEHDTTAPRLAQLQAQLDTHAFAPEAQAELATLKAEVATLGEQADLTRQRKQLDQRLRDLDKQLRQRDQLAGQQHARQDELARIDAELDELPALQTQVADLRHTIEQNDFAHEIRTAGEQVSQAVAALGYHAADHSAAREQVRTLDRWRQAEQELRLAEQQLAADQKIHAQTTQLHQHAAANLEQQIATAALLDQELRELPRAQADHAAQQQMLGDARRSLEVARNDRAEKSAHVRRAEVAAAELAQRREAEQQLVAQHSLFAELTEAFGKKGVQAMLIEQAVPQIEDEANRLLGRMTDGQMHLSLDMQRETKKGDTVETLEIKIADALGTRIYDAFSGGEAMRVNFAIRIALSRLLARRAGARLETLVIDEGFGTLDALGRERMVEAITTVQNDFKRIIVITHIDELKDRFPAQIEITKRATGSQWELR</sequence>